<name>A0ABW5E4R1_9BACT</name>
<evidence type="ECO:0000256" key="1">
    <source>
        <dbReference type="SAM" id="SignalP"/>
    </source>
</evidence>
<comment type="caution">
    <text evidence="2">The sequence shown here is derived from an EMBL/GenBank/DDBJ whole genome shotgun (WGS) entry which is preliminary data.</text>
</comment>
<accession>A0ABW5E4R1</accession>
<feature type="chain" id="PRO_5045851592" evidence="1">
    <location>
        <begin position="20"/>
        <end position="374"/>
    </location>
</feature>
<dbReference type="EMBL" id="JBHUJC010000013">
    <property type="protein sequence ID" value="MFD2275875.1"/>
    <property type="molecule type" value="Genomic_DNA"/>
</dbReference>
<dbReference type="RefSeq" id="WP_377095126.1">
    <property type="nucleotide sequence ID" value="NZ_JBHSJM010000001.1"/>
</dbReference>
<sequence length="374" mass="40446">MKKIIIAGASLALGATLQANEFTPLIVQTSTFTDSATQSVKFLSGTENAYTGTTQAIKEDFEQDSFAYAKFELYTIPTQLKGTADADSIADAVDSQKLYEGMTGIIPSAEIKIQALDRTDTGIPKTRVSEPVDIEITVKDLLPDDPDALAATKFVSVEHSYTHYADNTFSVTPEATTTEAAGTYIIEKNGADTYGGPSYITQIPAGSDANAIRGEEKITVNALTGELASEKFIVCPMTKGELLGIEEGKTYNTAPSVEAELTDIYPGKNSLGNSSFYAVICYKADKLVDQSELTQEFIDENSIINVNTTSYSRPDSHVAPVDVTRLKNHLNTNGIGKYQMELIQSTVFGIDRMADNELDYDPRITINGNISTAE</sequence>
<feature type="signal peptide" evidence="1">
    <location>
        <begin position="1"/>
        <end position="19"/>
    </location>
</feature>
<evidence type="ECO:0000313" key="2">
    <source>
        <dbReference type="EMBL" id="MFD2275875.1"/>
    </source>
</evidence>
<gene>
    <name evidence="2" type="ORF">ACFSQZ_05295</name>
</gene>
<organism evidence="2 3">
    <name type="scientific">Rubritalea spongiae</name>
    <dbReference type="NCBI Taxonomy" id="430797"/>
    <lineage>
        <taxon>Bacteria</taxon>
        <taxon>Pseudomonadati</taxon>
        <taxon>Verrucomicrobiota</taxon>
        <taxon>Verrucomicrobiia</taxon>
        <taxon>Verrucomicrobiales</taxon>
        <taxon>Rubritaleaceae</taxon>
        <taxon>Rubritalea</taxon>
    </lineage>
</organism>
<evidence type="ECO:0000313" key="3">
    <source>
        <dbReference type="Proteomes" id="UP001597297"/>
    </source>
</evidence>
<keyword evidence="1" id="KW-0732">Signal</keyword>
<keyword evidence="3" id="KW-1185">Reference proteome</keyword>
<protein>
    <submittedName>
        <fullName evidence="2">Uncharacterized protein</fullName>
    </submittedName>
</protein>
<dbReference type="Proteomes" id="UP001597297">
    <property type="component" value="Unassembled WGS sequence"/>
</dbReference>
<proteinExistence type="predicted"/>
<reference evidence="3" key="1">
    <citation type="journal article" date="2019" name="Int. J. Syst. Evol. Microbiol.">
        <title>The Global Catalogue of Microorganisms (GCM) 10K type strain sequencing project: providing services to taxonomists for standard genome sequencing and annotation.</title>
        <authorList>
            <consortium name="The Broad Institute Genomics Platform"/>
            <consortium name="The Broad Institute Genome Sequencing Center for Infectious Disease"/>
            <person name="Wu L."/>
            <person name="Ma J."/>
        </authorList>
    </citation>
    <scope>NUCLEOTIDE SEQUENCE [LARGE SCALE GENOMIC DNA]</scope>
    <source>
        <strain evidence="3">JCM 16545</strain>
    </source>
</reference>